<dbReference type="EMBL" id="JABFUD020000004">
    <property type="protein sequence ID" value="KAI5081425.1"/>
    <property type="molecule type" value="Genomic_DNA"/>
</dbReference>
<feature type="region of interest" description="Disordered" evidence="1">
    <location>
        <begin position="1"/>
        <end position="116"/>
    </location>
</feature>
<name>A0A9D4V8J7_ADICA</name>
<proteinExistence type="predicted"/>
<dbReference type="PANTHER" id="PTHR31307">
    <property type="entry name" value="TRIHELIX TRANSCRIPTION FACTOR ASIL2"/>
    <property type="match status" value="1"/>
</dbReference>
<feature type="region of interest" description="Disordered" evidence="1">
    <location>
        <begin position="338"/>
        <end position="362"/>
    </location>
</feature>
<reference evidence="3" key="1">
    <citation type="submission" date="2021-01" db="EMBL/GenBank/DDBJ databases">
        <title>Adiantum capillus-veneris genome.</title>
        <authorList>
            <person name="Fang Y."/>
            <person name="Liao Q."/>
        </authorList>
    </citation>
    <scope>NUCLEOTIDE SEQUENCE</scope>
    <source>
        <strain evidence="3">H3</strain>
        <tissue evidence="3">Leaf</tissue>
    </source>
</reference>
<keyword evidence="4" id="KW-1185">Reference proteome</keyword>
<feature type="region of interest" description="Disordered" evidence="1">
    <location>
        <begin position="264"/>
        <end position="316"/>
    </location>
</feature>
<gene>
    <name evidence="3" type="ORF">GOP47_0004608</name>
</gene>
<evidence type="ECO:0000256" key="1">
    <source>
        <dbReference type="SAM" id="MobiDB-lite"/>
    </source>
</evidence>
<dbReference type="PANTHER" id="PTHR31307:SF4">
    <property type="entry name" value="TRIHELIX TRANSCRIPTION FACTOR ASIL2"/>
    <property type="match status" value="1"/>
</dbReference>
<evidence type="ECO:0000259" key="2">
    <source>
        <dbReference type="PROSITE" id="PS50090"/>
    </source>
</evidence>
<dbReference type="AlphaFoldDB" id="A0A9D4V8J7"/>
<protein>
    <recommendedName>
        <fullName evidence="2">Myb-like domain-containing protein</fullName>
    </recommendedName>
</protein>
<dbReference type="InterPro" id="IPR044822">
    <property type="entry name" value="Myb_DNA-bind_4"/>
</dbReference>
<sequence>MARDNKRPRSNTPNENNNKRASQRVSARQGSPSFNASKSFPQRAPSHAETLIPDPSPFSASRNRLKSSSRADVAAHATAIAAPSLASPTSVHTAAQASQAHQPGPSSASTKADKSDHWKSDATALLVKLYKGLGALKHHVTLEQWKDITEQINKSGLGTPKTVKQVRDKWDTIVKRYQRCLKGTSKERWDLFNQVDEILQLKLQRANAKKESRRLVRNALRDGSSSLQIQKRSGSHGPTPKFPLGKTKFALEALQGSVDHALENTTPKMPHLAGETDEPRAQTYRNADLRRGKKSVNANNKHVEHADGDDDFDTDEDVEYADASDDDFDTDEHVEYADASDDDFNSERLSEEASPPEGGLPRMRKANSLAEAIELFAHKYATIEREKRQFNRDLLHKMTKLKPLFLKVLSRE</sequence>
<accession>A0A9D4V8J7</accession>
<feature type="compositionally biased region" description="Acidic residues" evidence="1">
    <location>
        <begin position="307"/>
        <end position="316"/>
    </location>
</feature>
<feature type="compositionally biased region" description="Polar residues" evidence="1">
    <location>
        <begin position="87"/>
        <end position="110"/>
    </location>
</feature>
<feature type="domain" description="Myb-like" evidence="2">
    <location>
        <begin position="110"/>
        <end position="174"/>
    </location>
</feature>
<evidence type="ECO:0000313" key="4">
    <source>
        <dbReference type="Proteomes" id="UP000886520"/>
    </source>
</evidence>
<comment type="caution">
    <text evidence="3">The sequence shown here is derived from an EMBL/GenBank/DDBJ whole genome shotgun (WGS) entry which is preliminary data.</text>
</comment>
<dbReference type="Pfam" id="PF13837">
    <property type="entry name" value="Myb_DNA-bind_4"/>
    <property type="match status" value="1"/>
</dbReference>
<evidence type="ECO:0000313" key="3">
    <source>
        <dbReference type="EMBL" id="KAI5081425.1"/>
    </source>
</evidence>
<feature type="compositionally biased region" description="Low complexity" evidence="1">
    <location>
        <begin position="71"/>
        <end position="86"/>
    </location>
</feature>
<dbReference type="InterPro" id="IPR001005">
    <property type="entry name" value="SANT/Myb"/>
</dbReference>
<dbReference type="PROSITE" id="PS50090">
    <property type="entry name" value="MYB_LIKE"/>
    <property type="match status" value="1"/>
</dbReference>
<feature type="compositionally biased region" description="Polar residues" evidence="1">
    <location>
        <begin position="58"/>
        <end position="70"/>
    </location>
</feature>
<dbReference type="InterPro" id="IPR044823">
    <property type="entry name" value="ASIL1/2-like"/>
</dbReference>
<feature type="compositionally biased region" description="Polar residues" evidence="1">
    <location>
        <begin position="10"/>
        <end position="40"/>
    </location>
</feature>
<organism evidence="3 4">
    <name type="scientific">Adiantum capillus-veneris</name>
    <name type="common">Maidenhair fern</name>
    <dbReference type="NCBI Taxonomy" id="13818"/>
    <lineage>
        <taxon>Eukaryota</taxon>
        <taxon>Viridiplantae</taxon>
        <taxon>Streptophyta</taxon>
        <taxon>Embryophyta</taxon>
        <taxon>Tracheophyta</taxon>
        <taxon>Polypodiopsida</taxon>
        <taxon>Polypodiidae</taxon>
        <taxon>Polypodiales</taxon>
        <taxon>Pteridineae</taxon>
        <taxon>Pteridaceae</taxon>
        <taxon>Vittarioideae</taxon>
        <taxon>Adiantum</taxon>
    </lineage>
</organism>
<dbReference type="Proteomes" id="UP000886520">
    <property type="component" value="Chromosome 4"/>
</dbReference>